<evidence type="ECO:0000256" key="2">
    <source>
        <dbReference type="SAM" id="MobiDB-lite"/>
    </source>
</evidence>
<dbReference type="Proteomes" id="UP000030640">
    <property type="component" value="Unassembled WGS sequence"/>
</dbReference>
<keyword evidence="1" id="KW-0507">mRNA processing</keyword>
<dbReference type="GeneID" id="20038559"/>
<dbReference type="OrthoDB" id="6275295at2759"/>
<feature type="compositionally biased region" description="Polar residues" evidence="2">
    <location>
        <begin position="55"/>
        <end position="65"/>
    </location>
</feature>
<sequence length="578" mass="65188">MDLATREGISNGHLIHHGHAPQKGSKGQRYHGDGRNYSNHSADEFDQAEKGHTNGMKNNHSTSNSGRERSTDKPLSNEEGDGKSKYLSKEYKVHWREKERIQKVINKEKELEKDFLKREKEWIELEQQIKNDTYKEWNKLLQIQKKDIAKLIESDLKGEQENAHLSTSKKREMRNSKRKKEKELDDLDRLSEMREAEEAQEAARRKEQAERDRAEAEEAAREVNREAFKESAREASRGAIETANEAAKDAPPRGENQAEKEKSDQLAEDATGKANNQQESKDSGSVSKPKSSFFMNALSFVFDRGSEGKVEKKGDEALAGEAAEGEKQGRGTADEEVDNDNAVNEAVDNAEKTCEENCAEEEAEYTPPVDARTSKRKSLPSEPINIKVNERKKKKNTGSESARSVSTRRALQNVFSTNDEDDLFAGKKRPLAKLGGKGKDAEEGGESPAAATSAASGEESVQTVEVIENSKKILEMVPSSEEEIFNFPIDWKVLNQKGNIITKLKPWISKKIMEYIGSEEKEITGQISDYFVDQILKQRAPKEMLVEAEKFLDADGKKFILNMYRLIIFEQLKVTNAM</sequence>
<dbReference type="SMART" id="SM00311">
    <property type="entry name" value="PWI"/>
    <property type="match status" value="1"/>
</dbReference>
<feature type="compositionally biased region" description="Basic and acidic residues" evidence="2">
    <location>
        <begin position="324"/>
        <end position="333"/>
    </location>
</feature>
<feature type="region of interest" description="Disordered" evidence="2">
    <location>
        <begin position="1"/>
        <end position="89"/>
    </location>
</feature>
<feature type="compositionally biased region" description="Polar residues" evidence="2">
    <location>
        <begin position="398"/>
        <end position="414"/>
    </location>
</feature>
<proteinExistence type="predicted"/>
<dbReference type="PANTHER" id="PTHR18806:SF4">
    <property type="entry name" value="RNA-BINDING PROTEIN 25"/>
    <property type="match status" value="1"/>
</dbReference>
<feature type="compositionally biased region" description="Basic and acidic residues" evidence="2">
    <location>
        <begin position="41"/>
        <end position="52"/>
    </location>
</feature>
<dbReference type="GO" id="GO:0006397">
    <property type="term" value="P:mRNA processing"/>
    <property type="evidence" value="ECO:0007669"/>
    <property type="project" value="UniProtKB-KW"/>
</dbReference>
<evidence type="ECO:0000313" key="5">
    <source>
        <dbReference type="Proteomes" id="UP000030640"/>
    </source>
</evidence>
<evidence type="ECO:0000259" key="3">
    <source>
        <dbReference type="PROSITE" id="PS51025"/>
    </source>
</evidence>
<reference evidence="4 5" key="1">
    <citation type="submission" date="2013-02" db="EMBL/GenBank/DDBJ databases">
        <title>The Genome Sequence of Plasmodium inui San Antonio 1.</title>
        <authorList>
            <consortium name="The Broad Institute Genome Sequencing Platform"/>
            <consortium name="The Broad Institute Genome Sequencing Center for Infectious Disease"/>
            <person name="Neafsey D."/>
            <person name="Cheeseman I."/>
            <person name="Volkman S."/>
            <person name="Adams J."/>
            <person name="Walker B."/>
            <person name="Young S.K."/>
            <person name="Zeng Q."/>
            <person name="Gargeya S."/>
            <person name="Fitzgerald M."/>
            <person name="Haas B."/>
            <person name="Abouelleil A."/>
            <person name="Alvarado L."/>
            <person name="Arachchi H.M."/>
            <person name="Berlin A.M."/>
            <person name="Chapman S.B."/>
            <person name="Dewar J."/>
            <person name="Goldberg J."/>
            <person name="Griggs A."/>
            <person name="Gujja S."/>
            <person name="Hansen M."/>
            <person name="Howarth C."/>
            <person name="Imamovic A."/>
            <person name="Larimer J."/>
            <person name="McCowan C."/>
            <person name="Murphy C."/>
            <person name="Neiman D."/>
            <person name="Pearson M."/>
            <person name="Priest M."/>
            <person name="Roberts A."/>
            <person name="Saif S."/>
            <person name="Shea T."/>
            <person name="Sisk P."/>
            <person name="Sykes S."/>
            <person name="Wortman J."/>
            <person name="Nusbaum C."/>
            <person name="Birren B."/>
        </authorList>
    </citation>
    <scope>NUCLEOTIDE SEQUENCE [LARGE SCALE GENOMIC DNA]</scope>
    <source>
        <strain evidence="4 5">San Antonio 1</strain>
    </source>
</reference>
<evidence type="ECO:0000313" key="4">
    <source>
        <dbReference type="EMBL" id="EUD66369.1"/>
    </source>
</evidence>
<feature type="compositionally biased region" description="Basic and acidic residues" evidence="2">
    <location>
        <begin position="304"/>
        <end position="316"/>
    </location>
</feature>
<organism evidence="4 5">
    <name type="scientific">Plasmodium inui San Antonio 1</name>
    <dbReference type="NCBI Taxonomy" id="1237626"/>
    <lineage>
        <taxon>Eukaryota</taxon>
        <taxon>Sar</taxon>
        <taxon>Alveolata</taxon>
        <taxon>Apicomplexa</taxon>
        <taxon>Aconoidasida</taxon>
        <taxon>Haemosporida</taxon>
        <taxon>Plasmodiidae</taxon>
        <taxon>Plasmodium</taxon>
        <taxon>Plasmodium (Plasmodium)</taxon>
    </lineage>
</organism>
<dbReference type="InterPro" id="IPR036483">
    <property type="entry name" value="PWI_dom_sf"/>
</dbReference>
<accession>W7ABA7</accession>
<protein>
    <recommendedName>
        <fullName evidence="3">PWI domain-containing protein</fullName>
    </recommendedName>
</protein>
<feature type="region of interest" description="Disordered" evidence="2">
    <location>
        <begin position="426"/>
        <end position="462"/>
    </location>
</feature>
<feature type="region of interest" description="Disordered" evidence="2">
    <location>
        <begin position="154"/>
        <end position="291"/>
    </location>
</feature>
<feature type="compositionally biased region" description="Low complexity" evidence="2">
    <location>
        <begin position="446"/>
        <end position="460"/>
    </location>
</feature>
<dbReference type="Gene3D" id="1.20.1390.10">
    <property type="entry name" value="PWI domain"/>
    <property type="match status" value="1"/>
</dbReference>
<dbReference type="SUPFAM" id="SSF101233">
    <property type="entry name" value="PWI domain"/>
    <property type="match status" value="1"/>
</dbReference>
<name>W7ABA7_9APIC</name>
<dbReference type="AlphaFoldDB" id="W7ABA7"/>
<feature type="region of interest" description="Disordered" evidence="2">
    <location>
        <begin position="304"/>
        <end position="414"/>
    </location>
</feature>
<feature type="compositionally biased region" description="Polar residues" evidence="2">
    <location>
        <begin position="273"/>
        <end position="291"/>
    </location>
</feature>
<dbReference type="EMBL" id="KI965472">
    <property type="protein sequence ID" value="EUD66369.1"/>
    <property type="molecule type" value="Genomic_DNA"/>
</dbReference>
<feature type="compositionally biased region" description="Basic and acidic residues" evidence="2">
    <location>
        <begin position="246"/>
        <end position="265"/>
    </location>
</feature>
<keyword evidence="5" id="KW-1185">Reference proteome</keyword>
<dbReference type="RefSeq" id="XP_008817099.1">
    <property type="nucleotide sequence ID" value="XM_008818877.1"/>
</dbReference>
<dbReference type="InterPro" id="IPR002483">
    <property type="entry name" value="PWI_dom"/>
</dbReference>
<feature type="compositionally biased region" description="Basic and acidic residues" evidence="2">
    <location>
        <begin position="66"/>
        <end position="89"/>
    </location>
</feature>
<evidence type="ECO:0000256" key="1">
    <source>
        <dbReference type="ARBA" id="ARBA00022664"/>
    </source>
</evidence>
<gene>
    <name evidence="4" type="ORF">C922_03285</name>
</gene>
<dbReference type="PANTHER" id="PTHR18806">
    <property type="entry name" value="RBM25 PROTEIN"/>
    <property type="match status" value="1"/>
</dbReference>
<feature type="domain" description="PWI" evidence="3">
    <location>
        <begin position="482"/>
        <end position="578"/>
    </location>
</feature>
<dbReference type="Pfam" id="PF01480">
    <property type="entry name" value="PWI"/>
    <property type="match status" value="1"/>
</dbReference>
<feature type="compositionally biased region" description="Basic and acidic residues" evidence="2">
    <location>
        <begin position="169"/>
        <end position="236"/>
    </location>
</feature>
<dbReference type="PROSITE" id="PS51025">
    <property type="entry name" value="PWI"/>
    <property type="match status" value="1"/>
</dbReference>
<dbReference type="VEuPathDB" id="PlasmoDB:C922_03285"/>
<dbReference type="InterPro" id="IPR052768">
    <property type="entry name" value="RBM25"/>
</dbReference>